<keyword evidence="4" id="KW-1185">Reference proteome</keyword>
<reference evidence="3" key="1">
    <citation type="submission" date="2022-03" db="EMBL/GenBank/DDBJ databases">
        <title>Draft genome sequence of Aduncisulcus paluster, a free-living microaerophilic Fornicata.</title>
        <authorList>
            <person name="Yuyama I."/>
            <person name="Kume K."/>
            <person name="Tamura T."/>
            <person name="Inagaki Y."/>
            <person name="Hashimoto T."/>
        </authorList>
    </citation>
    <scope>NUCLEOTIDE SEQUENCE</scope>
    <source>
        <strain evidence="3">NY0171</strain>
    </source>
</reference>
<dbReference type="Gene3D" id="3.30.519.10">
    <property type="entry name" value="Guanine Nucleotide Dissociation Inhibitor, domain 2"/>
    <property type="match status" value="1"/>
</dbReference>
<comment type="similarity">
    <text evidence="1">Belongs to the Rab GDI family.</text>
</comment>
<dbReference type="EMBL" id="BQXS01012482">
    <property type="protein sequence ID" value="GKT23715.1"/>
    <property type="molecule type" value="Genomic_DNA"/>
</dbReference>
<dbReference type="PANTHER" id="PTHR11787:SF4">
    <property type="entry name" value="CHM, RAB ESCORT PROTEIN 1"/>
    <property type="match status" value="1"/>
</dbReference>
<dbReference type="Gene3D" id="3.50.50.60">
    <property type="entry name" value="FAD/NAD(P)-binding domain"/>
    <property type="match status" value="1"/>
</dbReference>
<accession>A0ABQ5JZQ0</accession>
<protein>
    <submittedName>
        <fullName evidence="3">GDP dissociation inhibitor like protein</fullName>
    </submittedName>
</protein>
<evidence type="ECO:0000256" key="1">
    <source>
        <dbReference type="ARBA" id="ARBA00005593"/>
    </source>
</evidence>
<dbReference type="InterPro" id="IPR036188">
    <property type="entry name" value="FAD/NAD-bd_sf"/>
</dbReference>
<organism evidence="3 4">
    <name type="scientific">Aduncisulcus paluster</name>
    <dbReference type="NCBI Taxonomy" id="2918883"/>
    <lineage>
        <taxon>Eukaryota</taxon>
        <taxon>Metamonada</taxon>
        <taxon>Carpediemonas-like organisms</taxon>
        <taxon>Aduncisulcus</taxon>
    </lineage>
</organism>
<sequence>MNDPYDFLIYGTNLSQCIIASVLAKKGYRVCQIDDEMLYGAYDGTFSLYEILEMFNTQNNENSIIRSMIGIDSGDFSISFANDAEKRQIMKRGRRYLIDFHPHIPFSNSIFLKGIIKAKIQHYLTFKFPKTTYIKSFVPTTANFSDKDKKSTEITDKYVPMPFTKSDLFSSSSLSPYDKHFVMKFIMKLLPLAKAYRGNEEARDSSLAHQDTSTLSRKDVNDGAAMLAILNKELSEPFEDDSLMAESLQSFVSRLGLKDTFWLCSPLLRGLSHSLTAPELQKASDGIFRCVTALSGVGVYSPSCTLSTNWGSGEYPQAFARYGAVNGCSYRLCCHILSIEKIRKRIILEKSEDDQVGGSKEKKEEDGLTYHVSGPSDEIVMINEDGSHGDLEEREEEELVTDEEEERGEEEELLCLSCADDMPNIETRHIILPHTRASLEKTGMSVPSLWRVNLIVKLSSTEKKKEDTDHSSSSSCASQPPSIPFSLDSLPLLFSSPGCYVIVRGKRESMCENGYIMLDGWGDNRDTVLTECRLICTRMGEENIVCTISFKLDPGQGKPNIIPEKEPQEGKDIKEQADSIHVIEFSAESPDSVRPTDQISPVEGSTSIVHEYPSIYEQCSQYPDQVIYSHNPMFSDAFTCGNGAMQECVRICSNIGHSIPIDSLFDSDDWKKGDIQQAEQICGKDDSCSDEKESQKVEEIDEHEKGRVEKVLDALDGLDIDFLLEEEEKME</sequence>
<dbReference type="Proteomes" id="UP001057375">
    <property type="component" value="Unassembled WGS sequence"/>
</dbReference>
<proteinExistence type="inferred from homology"/>
<dbReference type="Pfam" id="PF00996">
    <property type="entry name" value="GDI"/>
    <property type="match status" value="1"/>
</dbReference>
<name>A0ABQ5JZQ0_9EUKA</name>
<dbReference type="InterPro" id="IPR018203">
    <property type="entry name" value="GDP_dissociation_inhibitor"/>
</dbReference>
<gene>
    <name evidence="3" type="ORF">ADUPG1_012509</name>
</gene>
<dbReference type="Gene3D" id="1.10.405.10">
    <property type="entry name" value="Guanine Nucleotide Dissociation Inhibitor, domain 1"/>
    <property type="match status" value="1"/>
</dbReference>
<evidence type="ECO:0000313" key="4">
    <source>
        <dbReference type="Proteomes" id="UP001057375"/>
    </source>
</evidence>
<evidence type="ECO:0000313" key="3">
    <source>
        <dbReference type="EMBL" id="GKT23715.1"/>
    </source>
</evidence>
<dbReference type="PRINTS" id="PR00891">
    <property type="entry name" value="RABGDIREP"/>
</dbReference>
<comment type="caution">
    <text evidence="3">The sequence shown here is derived from an EMBL/GenBank/DDBJ whole genome shotgun (WGS) entry which is preliminary data.</text>
</comment>
<evidence type="ECO:0000256" key="2">
    <source>
        <dbReference type="SAM" id="MobiDB-lite"/>
    </source>
</evidence>
<dbReference type="PANTHER" id="PTHR11787">
    <property type="entry name" value="RAB GDP-DISSOCIATION INHIBITOR"/>
    <property type="match status" value="1"/>
</dbReference>
<dbReference type="SUPFAM" id="SSF51905">
    <property type="entry name" value="FAD/NAD(P)-binding domain"/>
    <property type="match status" value="1"/>
</dbReference>
<feature type="compositionally biased region" description="Acidic residues" evidence="2">
    <location>
        <begin position="392"/>
        <end position="408"/>
    </location>
</feature>
<feature type="region of interest" description="Disordered" evidence="2">
    <location>
        <begin position="386"/>
        <end position="408"/>
    </location>
</feature>